<reference evidence="1 2" key="1">
    <citation type="journal article" date="2013" name="Genome Biol. Evol.">
        <title>Comparison of metabolic capacities and inference of gene content evolution in mosquito-associated Spiroplasma diminutum and S. taiwanense.</title>
        <authorList>
            <person name="Lo W.S."/>
            <person name="Ku C."/>
            <person name="Chen L.L."/>
            <person name="Chang T.H."/>
            <person name="Kuo C.H."/>
        </authorList>
    </citation>
    <scope>NUCLEOTIDE SEQUENCE [LARGE SCALE GENOMIC DNA]</scope>
    <source>
        <strain evidence="1">CT-1</strain>
    </source>
</reference>
<dbReference type="Proteomes" id="UP000014984">
    <property type="component" value="Chromosome"/>
</dbReference>
<evidence type="ECO:0000313" key="2">
    <source>
        <dbReference type="Proteomes" id="UP000014984"/>
    </source>
</evidence>
<keyword evidence="2" id="KW-1185">Reference proteome</keyword>
<evidence type="ECO:0000313" key="1">
    <source>
        <dbReference type="EMBL" id="AGR41198.1"/>
    </source>
</evidence>
<dbReference type="EMBL" id="CP005074">
    <property type="protein sequence ID" value="AGR41198.1"/>
    <property type="molecule type" value="Genomic_DNA"/>
</dbReference>
<dbReference type="HOGENOM" id="CLU_219471_0_0_14"/>
<organism evidence="1 2">
    <name type="scientific">Spiroplasma taiwanense CT-1</name>
    <dbReference type="NCBI Taxonomy" id="1276220"/>
    <lineage>
        <taxon>Bacteria</taxon>
        <taxon>Bacillati</taxon>
        <taxon>Mycoplasmatota</taxon>
        <taxon>Mollicutes</taxon>
        <taxon>Entomoplasmatales</taxon>
        <taxon>Spiroplasmataceae</taxon>
        <taxon>Spiroplasma</taxon>
    </lineage>
</organism>
<dbReference type="KEGG" id="stai:STAIW_v1c05760"/>
<protein>
    <submittedName>
        <fullName evidence="1">Uncharacterized protein</fullName>
    </submittedName>
</protein>
<dbReference type="PATRIC" id="fig|1276220.3.peg.587"/>
<dbReference type="AlphaFoldDB" id="S5MBR8"/>
<accession>S5MBR8</accession>
<sequence length="39" mass="4337">MALTATCNYSGCIAKTKKVSLGSYYCTYHFKLIKNTGKK</sequence>
<name>S5MBR8_9MOLU</name>
<gene>
    <name evidence="1" type="ORF">STAIW_v1c05760</name>
</gene>
<proteinExistence type="predicted"/>